<sequence>MLFSNLLSVRLHNYLFYTSNAVFWSCGWGALAVGIWLYTQKNVYSVLAPTSYSAMSAAGLCVSIGAMILIISFIGCASVWLRSKCLMISFFCFVSLLFLIQCMTGIMGFMYEDVVRERAKMALRLTINATYNSDNSRAILLWETWNKMQIDLKCCGVDSYADWFFFPRWKGRRFVPDSCCLPSKFNATMPNSMLNCGKIAHSFTLWHPRGCAEPFTDWLLQHLRIVRVIALLFGFIELIVLASSLRLLCNLHQKETWRRHSSIVCGPSDRKKGSTARNDGSLLAFELIVLASSLRLLCNLHQKETWRRHSSIVCGPSDRKKGSTARNDGSLLAFEVETE</sequence>
<keyword evidence="4 5" id="KW-0472">Membrane</keyword>
<evidence type="ECO:0000256" key="2">
    <source>
        <dbReference type="ARBA" id="ARBA00022692"/>
    </source>
</evidence>
<evidence type="ECO:0000313" key="6">
    <source>
        <dbReference type="EMBL" id="KAL3112781.1"/>
    </source>
</evidence>
<evidence type="ECO:0008006" key="8">
    <source>
        <dbReference type="Google" id="ProtNLM"/>
    </source>
</evidence>
<feature type="transmembrane region" description="Helical" evidence="5">
    <location>
        <begin position="58"/>
        <end position="81"/>
    </location>
</feature>
<feature type="transmembrane region" description="Helical" evidence="5">
    <location>
        <begin position="87"/>
        <end position="111"/>
    </location>
</feature>
<protein>
    <recommendedName>
        <fullName evidence="8">Tetraspanin</fullName>
    </recommendedName>
</protein>
<comment type="subcellular location">
    <subcellularLocation>
        <location evidence="1">Membrane</location>
        <topology evidence="1">Multi-pass membrane protein</topology>
    </subcellularLocation>
</comment>
<organism evidence="6 7">
    <name type="scientific">Heterodera trifolii</name>
    <dbReference type="NCBI Taxonomy" id="157864"/>
    <lineage>
        <taxon>Eukaryota</taxon>
        <taxon>Metazoa</taxon>
        <taxon>Ecdysozoa</taxon>
        <taxon>Nematoda</taxon>
        <taxon>Chromadorea</taxon>
        <taxon>Rhabditida</taxon>
        <taxon>Tylenchina</taxon>
        <taxon>Tylenchomorpha</taxon>
        <taxon>Tylenchoidea</taxon>
        <taxon>Heteroderidae</taxon>
        <taxon>Heteroderinae</taxon>
        <taxon>Heterodera</taxon>
    </lineage>
</organism>
<feature type="transmembrane region" description="Helical" evidence="5">
    <location>
        <begin position="228"/>
        <end position="248"/>
    </location>
</feature>
<dbReference type="Proteomes" id="UP001620626">
    <property type="component" value="Unassembled WGS sequence"/>
</dbReference>
<dbReference type="Gene3D" id="1.10.1450.10">
    <property type="entry name" value="Tetraspanin"/>
    <property type="match status" value="1"/>
</dbReference>
<dbReference type="SUPFAM" id="SSF48652">
    <property type="entry name" value="Tetraspanin"/>
    <property type="match status" value="1"/>
</dbReference>
<name>A0ABD2LCG3_9BILA</name>
<dbReference type="InterPro" id="IPR018499">
    <property type="entry name" value="Tetraspanin/Peripherin"/>
</dbReference>
<dbReference type="PANTHER" id="PTHR19282">
    <property type="entry name" value="TETRASPANIN"/>
    <property type="match status" value="1"/>
</dbReference>
<dbReference type="EMBL" id="JBICBT010000464">
    <property type="protein sequence ID" value="KAL3112781.1"/>
    <property type="molecule type" value="Genomic_DNA"/>
</dbReference>
<keyword evidence="7" id="KW-1185">Reference proteome</keyword>
<dbReference type="InterPro" id="IPR008952">
    <property type="entry name" value="Tetraspanin_EC2_sf"/>
</dbReference>
<dbReference type="PANTHER" id="PTHR19282:SF477">
    <property type="entry name" value="TETRASPANIN"/>
    <property type="match status" value="1"/>
</dbReference>
<dbReference type="GO" id="GO:0016020">
    <property type="term" value="C:membrane"/>
    <property type="evidence" value="ECO:0007669"/>
    <property type="project" value="UniProtKB-SubCell"/>
</dbReference>
<evidence type="ECO:0000256" key="5">
    <source>
        <dbReference type="SAM" id="Phobius"/>
    </source>
</evidence>
<keyword evidence="2 5" id="KW-0812">Transmembrane</keyword>
<dbReference type="PRINTS" id="PR00259">
    <property type="entry name" value="TMFOUR"/>
</dbReference>
<accession>A0ABD2LCG3</accession>
<comment type="caution">
    <text evidence="6">The sequence shown here is derived from an EMBL/GenBank/DDBJ whole genome shotgun (WGS) entry which is preliminary data.</text>
</comment>
<dbReference type="AlphaFoldDB" id="A0ABD2LCG3"/>
<evidence type="ECO:0000256" key="4">
    <source>
        <dbReference type="ARBA" id="ARBA00023136"/>
    </source>
</evidence>
<gene>
    <name evidence="6" type="ORF">niasHT_019755</name>
</gene>
<feature type="transmembrane region" description="Helical" evidence="5">
    <location>
        <begin position="14"/>
        <end position="38"/>
    </location>
</feature>
<evidence type="ECO:0000256" key="3">
    <source>
        <dbReference type="ARBA" id="ARBA00022989"/>
    </source>
</evidence>
<evidence type="ECO:0000313" key="7">
    <source>
        <dbReference type="Proteomes" id="UP001620626"/>
    </source>
</evidence>
<keyword evidence="3 5" id="KW-1133">Transmembrane helix</keyword>
<proteinExistence type="predicted"/>
<reference evidence="6 7" key="1">
    <citation type="submission" date="2024-10" db="EMBL/GenBank/DDBJ databases">
        <authorList>
            <person name="Kim D."/>
        </authorList>
    </citation>
    <scope>NUCLEOTIDE SEQUENCE [LARGE SCALE GENOMIC DNA]</scope>
    <source>
        <strain evidence="6">BH-2024</strain>
    </source>
</reference>
<evidence type="ECO:0000256" key="1">
    <source>
        <dbReference type="ARBA" id="ARBA00004141"/>
    </source>
</evidence>
<dbReference type="Pfam" id="PF00335">
    <property type="entry name" value="Tetraspanin"/>
    <property type="match status" value="1"/>
</dbReference>